<keyword evidence="4" id="KW-1185">Reference proteome</keyword>
<feature type="signal peptide" evidence="1">
    <location>
        <begin position="1"/>
        <end position="16"/>
    </location>
</feature>
<proteinExistence type="predicted"/>
<protein>
    <recommendedName>
        <fullName evidence="2">YtkA-like domain-containing protein</fullName>
    </recommendedName>
</protein>
<accession>A0A841JPE1</accession>
<comment type="caution">
    <text evidence="3">The sequence shown here is derived from an EMBL/GenBank/DDBJ whole genome shotgun (WGS) entry which is preliminary data.</text>
</comment>
<keyword evidence="1" id="KW-0732">Signal</keyword>
<reference evidence="3 4" key="1">
    <citation type="submission" date="2020-08" db="EMBL/GenBank/DDBJ databases">
        <title>Genomic Encyclopedia of Type Strains, Phase IV (KMG-IV): sequencing the most valuable type-strain genomes for metagenomic binning, comparative biology and taxonomic classification.</title>
        <authorList>
            <person name="Goeker M."/>
        </authorList>
    </citation>
    <scope>NUCLEOTIDE SEQUENCE [LARGE SCALE GENOMIC DNA]</scope>
    <source>
        <strain evidence="3 4">DSM 103733</strain>
    </source>
</reference>
<feature type="chain" id="PRO_5032861662" description="YtkA-like domain-containing protein" evidence="1">
    <location>
        <begin position="17"/>
        <end position="137"/>
    </location>
</feature>
<evidence type="ECO:0000259" key="2">
    <source>
        <dbReference type="Pfam" id="PF13115"/>
    </source>
</evidence>
<dbReference type="RefSeq" id="WP_050061966.1">
    <property type="nucleotide sequence ID" value="NZ_JACHEK010000002.1"/>
</dbReference>
<dbReference type="OrthoDB" id="3695826at2"/>
<gene>
    <name evidence="3" type="ORF">HNQ77_000964</name>
</gene>
<dbReference type="EMBL" id="JACHEK010000002">
    <property type="protein sequence ID" value="MBB6143020.1"/>
    <property type="molecule type" value="Genomic_DNA"/>
</dbReference>
<dbReference type="PROSITE" id="PS51257">
    <property type="entry name" value="PROKAR_LIPOPROTEIN"/>
    <property type="match status" value="1"/>
</dbReference>
<dbReference type="InterPro" id="IPR032693">
    <property type="entry name" value="YtkA-like_dom"/>
</dbReference>
<organism evidence="3 4">
    <name type="scientific">Silvibacterium bohemicum</name>
    <dbReference type="NCBI Taxonomy" id="1577686"/>
    <lineage>
        <taxon>Bacteria</taxon>
        <taxon>Pseudomonadati</taxon>
        <taxon>Acidobacteriota</taxon>
        <taxon>Terriglobia</taxon>
        <taxon>Terriglobales</taxon>
        <taxon>Acidobacteriaceae</taxon>
        <taxon>Silvibacterium</taxon>
    </lineage>
</organism>
<dbReference type="AlphaFoldDB" id="A0A841JPE1"/>
<evidence type="ECO:0000256" key="1">
    <source>
        <dbReference type="SAM" id="SignalP"/>
    </source>
</evidence>
<sequence>MKTFYAILLTFIVALAGCNGNKVNLSSLKPAATRTVGKLTIVLLNKSGELMQGQNEFVIQFKDDQGQPADVGDVQLGSNMSMPGMSPMSGDAEITPAGQTGVYKVTSNFAMSGAWHFTLSWSGPYGQGHTTFNNNVR</sequence>
<name>A0A841JPE1_9BACT</name>
<evidence type="ECO:0000313" key="4">
    <source>
        <dbReference type="Proteomes" id="UP000538666"/>
    </source>
</evidence>
<dbReference type="Pfam" id="PF13115">
    <property type="entry name" value="YtkA"/>
    <property type="match status" value="1"/>
</dbReference>
<feature type="domain" description="YtkA-like" evidence="2">
    <location>
        <begin position="42"/>
        <end position="119"/>
    </location>
</feature>
<evidence type="ECO:0000313" key="3">
    <source>
        <dbReference type="EMBL" id="MBB6143020.1"/>
    </source>
</evidence>
<dbReference type="Proteomes" id="UP000538666">
    <property type="component" value="Unassembled WGS sequence"/>
</dbReference>